<comment type="caution">
    <text evidence="1">The sequence shown here is derived from an EMBL/GenBank/DDBJ whole genome shotgun (WGS) entry which is preliminary data.</text>
</comment>
<reference evidence="1" key="1">
    <citation type="journal article" date="2012" name="PLoS ONE">
        <title>Gene sets for utilization of primary and secondary nutrition supplies in the distal gut of endangered iberian lynx.</title>
        <authorList>
            <person name="Alcaide M."/>
            <person name="Messina E."/>
            <person name="Richter M."/>
            <person name="Bargiela R."/>
            <person name="Peplies J."/>
            <person name="Huws S.A."/>
            <person name="Newbold C.J."/>
            <person name="Golyshin P.N."/>
            <person name="Simon M.A."/>
            <person name="Lopez G."/>
            <person name="Yakimov M.M."/>
            <person name="Ferrer M."/>
        </authorList>
    </citation>
    <scope>NUCLEOTIDE SEQUENCE</scope>
</reference>
<gene>
    <name evidence="1" type="ORF">EVA_11835</name>
</gene>
<dbReference type="EMBL" id="AMCI01003541">
    <property type="protein sequence ID" value="EJX00060.1"/>
    <property type="molecule type" value="Genomic_DNA"/>
</dbReference>
<evidence type="ECO:0000313" key="1">
    <source>
        <dbReference type="EMBL" id="EJX00060.1"/>
    </source>
</evidence>
<sequence>MGTRSTGCHHIGAFSLKSQLNGNIPCRHIRNHQRHHQRIYSGRSLG</sequence>
<name>J9GK95_9ZZZZ</name>
<accession>J9GK95</accession>
<organism evidence="1">
    <name type="scientific">gut metagenome</name>
    <dbReference type="NCBI Taxonomy" id="749906"/>
    <lineage>
        <taxon>unclassified sequences</taxon>
        <taxon>metagenomes</taxon>
        <taxon>organismal metagenomes</taxon>
    </lineage>
</organism>
<protein>
    <submittedName>
        <fullName evidence="1">Uncharacterized protein</fullName>
    </submittedName>
</protein>
<dbReference type="AlphaFoldDB" id="J9GK95"/>
<proteinExistence type="predicted"/>